<dbReference type="RefSeq" id="XP_055865859.1">
    <property type="nucleotide sequence ID" value="XM_056009884.1"/>
</dbReference>
<dbReference type="SMART" id="SM00408">
    <property type="entry name" value="IGc2"/>
    <property type="match status" value="3"/>
</dbReference>
<protein>
    <submittedName>
        <fullName evidence="10 11">Kin of IRRE-like protein 1 isoform X1</fullName>
    </submittedName>
</protein>
<dbReference type="InterPro" id="IPR051275">
    <property type="entry name" value="Cell_adhesion_signaling"/>
</dbReference>
<dbReference type="InterPro" id="IPR036179">
    <property type="entry name" value="Ig-like_dom_sf"/>
</dbReference>
<proteinExistence type="predicted"/>
<reference evidence="10 11" key="1">
    <citation type="submission" date="2025-04" db="UniProtKB">
        <authorList>
            <consortium name="RefSeq"/>
        </authorList>
    </citation>
    <scope>IDENTIFICATION</scope>
</reference>
<evidence type="ECO:0000256" key="3">
    <source>
        <dbReference type="ARBA" id="ARBA00023157"/>
    </source>
</evidence>
<dbReference type="PANTHER" id="PTHR11640:SF31">
    <property type="entry name" value="IRREGULAR CHIASM C-ROUGHEST PROTEIN-RELATED"/>
    <property type="match status" value="1"/>
</dbReference>
<dbReference type="InterPro" id="IPR003598">
    <property type="entry name" value="Ig_sub2"/>
</dbReference>
<accession>A0A9W2YSR9</accession>
<evidence type="ECO:0000313" key="10">
    <source>
        <dbReference type="RefSeq" id="XP_055865858.1"/>
    </source>
</evidence>
<keyword evidence="3" id="KW-1015">Disulfide bond</keyword>
<comment type="subcellular location">
    <subcellularLocation>
        <location evidence="1">Membrane</location>
        <topology evidence="1">Single-pass type I membrane protein</topology>
    </subcellularLocation>
</comment>
<dbReference type="SMART" id="SM00409">
    <property type="entry name" value="IG"/>
    <property type="match status" value="4"/>
</dbReference>
<evidence type="ECO:0000256" key="7">
    <source>
        <dbReference type="SAM" id="Phobius"/>
    </source>
</evidence>
<evidence type="ECO:0000256" key="2">
    <source>
        <dbReference type="ARBA" id="ARBA00023136"/>
    </source>
</evidence>
<keyword evidence="7" id="KW-0812">Transmembrane</keyword>
<dbReference type="OrthoDB" id="6413693at2759"/>
<feature type="region of interest" description="Disordered" evidence="6">
    <location>
        <begin position="648"/>
        <end position="682"/>
    </location>
</feature>
<evidence type="ECO:0000313" key="12">
    <source>
        <dbReference type="RefSeq" id="XP_055865860.1"/>
    </source>
</evidence>
<dbReference type="AlphaFoldDB" id="A0A9W2YSR9"/>
<feature type="domain" description="Ig-like" evidence="8">
    <location>
        <begin position="515"/>
        <end position="609"/>
    </location>
</feature>
<feature type="transmembrane region" description="Helical" evidence="7">
    <location>
        <begin position="616"/>
        <end position="640"/>
    </location>
</feature>
<keyword evidence="9" id="KW-1185">Reference proteome</keyword>
<keyword evidence="2 7" id="KW-0472">Membrane</keyword>
<dbReference type="InterPro" id="IPR013783">
    <property type="entry name" value="Ig-like_fold"/>
</dbReference>
<feature type="compositionally biased region" description="Basic and acidic residues" evidence="6">
    <location>
        <begin position="670"/>
        <end position="679"/>
    </location>
</feature>
<dbReference type="GO" id="GO:0005886">
    <property type="term" value="C:plasma membrane"/>
    <property type="evidence" value="ECO:0007669"/>
    <property type="project" value="TreeGrafter"/>
</dbReference>
<dbReference type="Pfam" id="PF07679">
    <property type="entry name" value="I-set"/>
    <property type="match status" value="1"/>
</dbReference>
<dbReference type="RefSeq" id="XP_055865860.1">
    <property type="nucleotide sequence ID" value="XM_056009885.1"/>
</dbReference>
<feature type="domain" description="Ig-like" evidence="8">
    <location>
        <begin position="426"/>
        <end position="504"/>
    </location>
</feature>
<dbReference type="PROSITE" id="PS50835">
    <property type="entry name" value="IG_LIKE"/>
    <property type="match status" value="5"/>
</dbReference>
<evidence type="ECO:0000256" key="6">
    <source>
        <dbReference type="SAM" id="MobiDB-lite"/>
    </source>
</evidence>
<feature type="domain" description="Ig-like" evidence="8">
    <location>
        <begin position="239"/>
        <end position="333"/>
    </location>
</feature>
<evidence type="ECO:0000313" key="13">
    <source>
        <dbReference type="RefSeq" id="XP_055865861.1"/>
    </source>
</evidence>
<evidence type="ECO:0000256" key="4">
    <source>
        <dbReference type="ARBA" id="ARBA00023180"/>
    </source>
</evidence>
<dbReference type="RefSeq" id="XP_055865861.1">
    <property type="nucleotide sequence ID" value="XM_056009886.1"/>
</dbReference>
<evidence type="ECO:0000259" key="8">
    <source>
        <dbReference type="PROSITE" id="PS50835"/>
    </source>
</evidence>
<evidence type="ECO:0000313" key="11">
    <source>
        <dbReference type="RefSeq" id="XP_055865859.1"/>
    </source>
</evidence>
<dbReference type="InterPro" id="IPR003599">
    <property type="entry name" value="Ig_sub"/>
</dbReference>
<dbReference type="CDD" id="cd00096">
    <property type="entry name" value="Ig"/>
    <property type="match status" value="1"/>
</dbReference>
<dbReference type="InterPro" id="IPR007110">
    <property type="entry name" value="Ig-like_dom"/>
</dbReference>
<dbReference type="RefSeq" id="XP_055865858.1">
    <property type="nucleotide sequence ID" value="XM_056009883.1"/>
</dbReference>
<dbReference type="GO" id="GO:0005911">
    <property type="term" value="C:cell-cell junction"/>
    <property type="evidence" value="ECO:0007669"/>
    <property type="project" value="TreeGrafter"/>
</dbReference>
<dbReference type="SUPFAM" id="SSF48726">
    <property type="entry name" value="Immunoglobulin"/>
    <property type="match status" value="5"/>
</dbReference>
<organism evidence="9 10">
    <name type="scientific">Biomphalaria glabrata</name>
    <name type="common">Bloodfluke planorb</name>
    <name type="synonym">Freshwater snail</name>
    <dbReference type="NCBI Taxonomy" id="6526"/>
    <lineage>
        <taxon>Eukaryota</taxon>
        <taxon>Metazoa</taxon>
        <taxon>Spiralia</taxon>
        <taxon>Lophotrochozoa</taxon>
        <taxon>Mollusca</taxon>
        <taxon>Gastropoda</taxon>
        <taxon>Heterobranchia</taxon>
        <taxon>Euthyneura</taxon>
        <taxon>Panpulmonata</taxon>
        <taxon>Hygrophila</taxon>
        <taxon>Lymnaeoidea</taxon>
        <taxon>Planorbidae</taxon>
        <taxon>Biomphalaria</taxon>
    </lineage>
</organism>
<dbReference type="GO" id="GO:0098609">
    <property type="term" value="P:cell-cell adhesion"/>
    <property type="evidence" value="ECO:0007669"/>
    <property type="project" value="TreeGrafter"/>
</dbReference>
<dbReference type="InterPro" id="IPR013098">
    <property type="entry name" value="Ig_I-set"/>
</dbReference>
<evidence type="ECO:0000256" key="1">
    <source>
        <dbReference type="ARBA" id="ARBA00004479"/>
    </source>
</evidence>
<feature type="domain" description="Ig-like" evidence="8">
    <location>
        <begin position="337"/>
        <end position="417"/>
    </location>
</feature>
<keyword evidence="4" id="KW-0325">Glycoprotein</keyword>
<feature type="domain" description="Ig-like" evidence="8">
    <location>
        <begin position="132"/>
        <end position="231"/>
    </location>
</feature>
<keyword evidence="7" id="KW-1133">Transmembrane helix</keyword>
<dbReference type="GeneID" id="106061741"/>
<evidence type="ECO:0000313" key="9">
    <source>
        <dbReference type="Proteomes" id="UP001165740"/>
    </source>
</evidence>
<dbReference type="InterPro" id="IPR013162">
    <property type="entry name" value="CD80_C2-set"/>
</dbReference>
<gene>
    <name evidence="10 11 12 13" type="primary">LOC106061741</name>
</gene>
<dbReference type="Gene3D" id="2.60.40.10">
    <property type="entry name" value="Immunoglobulins"/>
    <property type="match status" value="5"/>
</dbReference>
<evidence type="ECO:0000256" key="5">
    <source>
        <dbReference type="ARBA" id="ARBA00023319"/>
    </source>
</evidence>
<dbReference type="PANTHER" id="PTHR11640">
    <property type="entry name" value="NEPHRIN"/>
    <property type="match status" value="1"/>
</dbReference>
<dbReference type="Pfam" id="PF13927">
    <property type="entry name" value="Ig_3"/>
    <property type="match status" value="2"/>
</dbReference>
<dbReference type="OMA" id="NEYEHIS"/>
<dbReference type="Pfam" id="PF13895">
    <property type="entry name" value="Ig_2"/>
    <property type="match status" value="1"/>
</dbReference>
<sequence>METFEYSGDVRSQGEDDPLHQRLCLHSSGAGDQHYPSLDNEQLHCSFFPHHLQLRFPATYISNEPSCTRQQNLQQQIHQHHVTKSRQKTFAQRLLPYHSVFPGLFKFVQRQTLLVLVTMFGIILTGVQCQQMRFVVQPFNRSVAEGWTAVLNCTVANREGTVTWTKGGFGLGVERHLPGFDRYSMIGSEERGEYNLQIQDVTIDDEDNFECQVGPSTKYPTGLRSQPAYLSVIVPPERPSIINAPTIAVVLNRPSNITCRADRGKPAAQITWHLNSQRLTHGVNVYTQMNGKYIDTIGVLSFNATMADLGQTIECQAITEFMETPFRTSAKLNVYFPPILNMTLNVTSRNIREHDYIKFWCQGQANPNSVTWKWYLDGEIIPGANSNVYHIHAITPEYNKKKLACEATNIVDSVRLEKLLIVEYGPRITDITDVVGADLGGSAELRCTADGNPEPSVIWRRKDRANLSHRTLSTKSVYRIEEVNTQSFGFYECIASVISFPEVSKETLLWRNEKPEMKSVKQQSASEGEKGKLECLARSIPKPISVIWTKDGREINYALSGRFSVEKKDLGQHVQSILHIQVVESGDFGLYNCTIENDKGVSSEQVELIEKHVLPITYIIIGIIGGLAFIFVTALVCVLYRRCKKEDQGSVLASPPPPAATGSYTDTDSSSDKKREKADSPNTLMGQLRQEYRFSADYDDMPYKTLTTITPILLHFVTQTANEEGKRDSHSLLTWATCRKWRQVSSSDQQTKGNNNGYGFIEPCETYSDTQIYDGDYVRRGEDLIPDRLDPLYNTGTGYSMSSFRGNYYDTTPPPTMTRLTPLHMSNTKLATDV</sequence>
<dbReference type="Pfam" id="PF08205">
    <property type="entry name" value="C2-set_2"/>
    <property type="match status" value="1"/>
</dbReference>
<dbReference type="GO" id="GO:0050839">
    <property type="term" value="F:cell adhesion molecule binding"/>
    <property type="evidence" value="ECO:0007669"/>
    <property type="project" value="TreeGrafter"/>
</dbReference>
<keyword evidence="5" id="KW-0393">Immunoglobulin domain</keyword>
<dbReference type="Proteomes" id="UP001165740">
    <property type="component" value="Chromosome 14"/>
</dbReference>
<name>A0A9W2YSR9_BIOGL</name>